<dbReference type="InterPro" id="IPR019480">
    <property type="entry name" value="Dihydroorotate_DH_Fe-S-bd"/>
</dbReference>
<dbReference type="InterPro" id="IPR037117">
    <property type="entry name" value="Dihydroorotate_DH_ele_sf"/>
</dbReference>
<organism evidence="12 13">
    <name type="scientific">Paenibacillus turicensis</name>
    <dbReference type="NCBI Taxonomy" id="160487"/>
    <lineage>
        <taxon>Bacteria</taxon>
        <taxon>Bacillati</taxon>
        <taxon>Bacillota</taxon>
        <taxon>Bacilli</taxon>
        <taxon>Bacillales</taxon>
        <taxon>Paenibacillaceae</taxon>
        <taxon>Paenibacillus</taxon>
    </lineage>
</organism>
<evidence type="ECO:0000256" key="6">
    <source>
        <dbReference type="ARBA" id="ARBA00022827"/>
    </source>
</evidence>
<dbReference type="SUPFAM" id="SSF63380">
    <property type="entry name" value="Riboflavin synthase domain-like"/>
    <property type="match status" value="1"/>
</dbReference>
<evidence type="ECO:0000256" key="1">
    <source>
        <dbReference type="ARBA" id="ARBA00006422"/>
    </source>
</evidence>
<dbReference type="PROSITE" id="PS51384">
    <property type="entry name" value="FAD_FR"/>
    <property type="match status" value="1"/>
</dbReference>
<comment type="cofactor">
    <cofactor evidence="10">
        <name>[2Fe-2S] cluster</name>
        <dbReference type="ChEBI" id="CHEBI:190135"/>
    </cofactor>
</comment>
<protein>
    <submittedName>
        <fullName evidence="12">Dihydroorotate dehydrogenase electron transfer subunit</fullName>
    </submittedName>
</protein>
<dbReference type="PANTHER" id="PTHR43513:SF3">
    <property type="entry name" value="DIHYDROOROTATE DEHYDROGENASE B (NAD(+)), ELECTRON TRANSFER SUBUNIT-RELATED"/>
    <property type="match status" value="1"/>
</dbReference>
<dbReference type="InterPro" id="IPR017927">
    <property type="entry name" value="FAD-bd_FR_type"/>
</dbReference>
<dbReference type="EMBL" id="JAGGKG010000002">
    <property type="protein sequence ID" value="MBP1903913.1"/>
    <property type="molecule type" value="Genomic_DNA"/>
</dbReference>
<keyword evidence="3" id="KW-0285">Flavoprotein</keyword>
<dbReference type="PRINTS" id="PR00466">
    <property type="entry name" value="GP91PHOX"/>
</dbReference>
<keyword evidence="4" id="KW-0001">2Fe-2S</keyword>
<dbReference type="PIRSF" id="PIRSF006816">
    <property type="entry name" value="Cyc3_hyd_g"/>
    <property type="match status" value="1"/>
</dbReference>
<dbReference type="InterPro" id="IPR012165">
    <property type="entry name" value="Cyt_c3_hydrogenase_gsu"/>
</dbReference>
<dbReference type="NCBIfam" id="NF000798">
    <property type="entry name" value="PRK00054.1-3"/>
    <property type="match status" value="1"/>
</dbReference>
<evidence type="ECO:0000259" key="11">
    <source>
        <dbReference type="PROSITE" id="PS51384"/>
    </source>
</evidence>
<feature type="domain" description="FAD-binding FR-type" evidence="11">
    <location>
        <begin position="1"/>
        <end position="91"/>
    </location>
</feature>
<evidence type="ECO:0000256" key="2">
    <source>
        <dbReference type="ARBA" id="ARBA00022448"/>
    </source>
</evidence>
<evidence type="ECO:0000256" key="10">
    <source>
        <dbReference type="ARBA" id="ARBA00034078"/>
    </source>
</evidence>
<evidence type="ECO:0000313" key="13">
    <source>
        <dbReference type="Proteomes" id="UP001519272"/>
    </source>
</evidence>
<dbReference type="Proteomes" id="UP001519272">
    <property type="component" value="Unassembled WGS sequence"/>
</dbReference>
<evidence type="ECO:0000256" key="8">
    <source>
        <dbReference type="ARBA" id="ARBA00023004"/>
    </source>
</evidence>
<keyword evidence="5" id="KW-0479">Metal-binding</keyword>
<evidence type="ECO:0000256" key="7">
    <source>
        <dbReference type="ARBA" id="ARBA00022982"/>
    </source>
</evidence>
<comment type="similarity">
    <text evidence="1">Belongs to the PyrK family.</text>
</comment>
<sequence length="233" mass="25756">MAEVITNLEVAPSVFRMRVAGQFAGKMGQFYMLRAWDNYPVLSRPLSIFDLDENYIEFLYLAVGEGTSLFSKLKPGDPISLDGPFGNGFPEVHEQAKVAFIGGGIGIAPFYHALRSIPHADVYLGYSKEGYMIEEFQEATTGKVEVNIGGIILDQVDFYEYDYIFSCGPHPMLRAVQQKQLHTNSKADVYVSLENRMACGVGACLVCSVKCVDKRKKACADGPVFRAEEVILA</sequence>
<dbReference type="InterPro" id="IPR050353">
    <property type="entry name" value="PyrK_electron_transfer"/>
</dbReference>
<gene>
    <name evidence="12" type="ORF">J2Z32_000530</name>
</gene>
<dbReference type="Gene3D" id="3.40.50.80">
    <property type="entry name" value="Nucleotide-binding domain of ferredoxin-NADP reductase (FNR) module"/>
    <property type="match status" value="1"/>
</dbReference>
<dbReference type="Gene3D" id="2.10.240.10">
    <property type="entry name" value="Dihydroorotate dehydrogenase, electron transfer subunit"/>
    <property type="match status" value="1"/>
</dbReference>
<dbReference type="CDD" id="cd06218">
    <property type="entry name" value="DHOD_e_trans"/>
    <property type="match status" value="1"/>
</dbReference>
<keyword evidence="7" id="KW-0249">Electron transport</keyword>
<evidence type="ECO:0000256" key="5">
    <source>
        <dbReference type="ARBA" id="ARBA00022723"/>
    </source>
</evidence>
<dbReference type="RefSeq" id="WP_210087610.1">
    <property type="nucleotide sequence ID" value="NZ_JAGGKG010000002.1"/>
</dbReference>
<evidence type="ECO:0000256" key="9">
    <source>
        <dbReference type="ARBA" id="ARBA00023014"/>
    </source>
</evidence>
<dbReference type="Pfam" id="PF10418">
    <property type="entry name" value="DHODB_Fe-S_bind"/>
    <property type="match status" value="1"/>
</dbReference>
<accession>A0ABS4FNJ8</accession>
<proteinExistence type="inferred from homology"/>
<evidence type="ECO:0000313" key="12">
    <source>
        <dbReference type="EMBL" id="MBP1903913.1"/>
    </source>
</evidence>
<evidence type="ECO:0000256" key="3">
    <source>
        <dbReference type="ARBA" id="ARBA00022630"/>
    </source>
</evidence>
<dbReference type="Gene3D" id="2.40.30.10">
    <property type="entry name" value="Translation factors"/>
    <property type="match status" value="1"/>
</dbReference>
<evidence type="ECO:0000256" key="4">
    <source>
        <dbReference type="ARBA" id="ARBA00022714"/>
    </source>
</evidence>
<dbReference type="InterPro" id="IPR017938">
    <property type="entry name" value="Riboflavin_synthase-like_b-brl"/>
</dbReference>
<keyword evidence="2" id="KW-0813">Transport</keyword>
<comment type="caution">
    <text evidence="12">The sequence shown here is derived from an EMBL/GenBank/DDBJ whole genome shotgun (WGS) entry which is preliminary data.</text>
</comment>
<keyword evidence="6" id="KW-0274">FAD</keyword>
<keyword evidence="13" id="KW-1185">Reference proteome</keyword>
<reference evidence="12 13" key="1">
    <citation type="submission" date="2021-03" db="EMBL/GenBank/DDBJ databases">
        <title>Genomic Encyclopedia of Type Strains, Phase IV (KMG-IV): sequencing the most valuable type-strain genomes for metagenomic binning, comparative biology and taxonomic classification.</title>
        <authorList>
            <person name="Goeker M."/>
        </authorList>
    </citation>
    <scope>NUCLEOTIDE SEQUENCE [LARGE SCALE GENOMIC DNA]</scope>
    <source>
        <strain evidence="12 13">DSM 14349</strain>
    </source>
</reference>
<dbReference type="SUPFAM" id="SSF52343">
    <property type="entry name" value="Ferredoxin reductase-like, C-terminal NADP-linked domain"/>
    <property type="match status" value="1"/>
</dbReference>
<keyword evidence="8" id="KW-0408">Iron</keyword>
<name>A0ABS4FNJ8_9BACL</name>
<dbReference type="InterPro" id="IPR039261">
    <property type="entry name" value="FNR_nucleotide-bd"/>
</dbReference>
<dbReference type="PANTHER" id="PTHR43513">
    <property type="entry name" value="DIHYDROOROTATE DEHYDROGENASE B (NAD(+)), ELECTRON TRANSFER SUBUNIT"/>
    <property type="match status" value="1"/>
</dbReference>
<dbReference type="InterPro" id="IPR000778">
    <property type="entry name" value="Cyt_b245_heavy_chain"/>
</dbReference>
<keyword evidence="9" id="KW-0411">Iron-sulfur</keyword>